<name>A0A858RC70_9PROT</name>
<evidence type="ECO:0000313" key="5">
    <source>
        <dbReference type="Proteomes" id="UP000501891"/>
    </source>
</evidence>
<evidence type="ECO:0000259" key="3">
    <source>
        <dbReference type="PROSITE" id="PS51087"/>
    </source>
</evidence>
<dbReference type="Proteomes" id="UP000501891">
    <property type="component" value="Chromosome"/>
</dbReference>
<sequence>MYTETTRAIRVTVMPRYLEDQSQPAEGRYVWAYHVRIENTGTETVTLRTRHWQITDAFGRLQEVRGPGVVGETPRLGPGDAFEYTSGTPLPTPSGIMVGSYQMVTDRGERFDVRIPAFSLDSPHQDRRLN</sequence>
<dbReference type="SUPFAM" id="SSF110069">
    <property type="entry name" value="ApaG-like"/>
    <property type="match status" value="1"/>
</dbReference>
<dbReference type="Pfam" id="PF04379">
    <property type="entry name" value="DUF525"/>
    <property type="match status" value="1"/>
</dbReference>
<evidence type="ECO:0000256" key="2">
    <source>
        <dbReference type="HAMAP-Rule" id="MF_00791"/>
    </source>
</evidence>
<dbReference type="AlphaFoldDB" id="A0A858RC70"/>
<dbReference type="InterPro" id="IPR036767">
    <property type="entry name" value="ApaG_sf"/>
</dbReference>
<proteinExistence type="inferred from homology"/>
<dbReference type="InterPro" id="IPR007474">
    <property type="entry name" value="ApaG_domain"/>
</dbReference>
<feature type="domain" description="ApaG" evidence="3">
    <location>
        <begin position="3"/>
        <end position="127"/>
    </location>
</feature>
<dbReference type="Gene3D" id="2.60.40.1470">
    <property type="entry name" value="ApaG domain"/>
    <property type="match status" value="1"/>
</dbReference>
<keyword evidence="5" id="KW-1185">Reference proteome</keyword>
<dbReference type="HAMAP" id="MF_00791">
    <property type="entry name" value="ApaG"/>
    <property type="match status" value="1"/>
</dbReference>
<evidence type="ECO:0000256" key="1">
    <source>
        <dbReference type="ARBA" id="ARBA00017693"/>
    </source>
</evidence>
<organism evidence="4 5">
    <name type="scientific">Aerophototrophica crusticola</name>
    <dbReference type="NCBI Taxonomy" id="1709002"/>
    <lineage>
        <taxon>Bacteria</taxon>
        <taxon>Pseudomonadati</taxon>
        <taxon>Pseudomonadota</taxon>
        <taxon>Alphaproteobacteria</taxon>
        <taxon>Rhodospirillales</taxon>
        <taxon>Rhodospirillaceae</taxon>
        <taxon>Aerophototrophica</taxon>
    </lineage>
</organism>
<gene>
    <name evidence="2 4" type="primary">apaG</name>
    <name evidence="4" type="ORF">HHL28_17845</name>
</gene>
<protein>
    <recommendedName>
        <fullName evidence="1 2">Protein ApaG</fullName>
    </recommendedName>
</protein>
<dbReference type="GO" id="GO:0070987">
    <property type="term" value="P:error-free translesion synthesis"/>
    <property type="evidence" value="ECO:0007669"/>
    <property type="project" value="TreeGrafter"/>
</dbReference>
<dbReference type="PROSITE" id="PS51087">
    <property type="entry name" value="APAG"/>
    <property type="match status" value="1"/>
</dbReference>
<evidence type="ECO:0000313" key="4">
    <source>
        <dbReference type="EMBL" id="QJE74673.1"/>
    </source>
</evidence>
<reference evidence="4" key="1">
    <citation type="submission" date="2020-04" db="EMBL/GenBank/DDBJ databases">
        <title>A desert anoxygenic phototrophic bacterium fixes CO2 using RubisCO under aerobic conditions.</title>
        <authorList>
            <person name="Tang K."/>
        </authorList>
    </citation>
    <scope>NUCLEOTIDE SEQUENCE [LARGE SCALE GENOMIC DNA]</scope>
    <source>
        <strain evidence="4">MIMtkB3</strain>
    </source>
</reference>
<dbReference type="KEGG" id="acru:HHL28_17845"/>
<dbReference type="PANTHER" id="PTHR14289">
    <property type="entry name" value="F-BOX ONLY PROTEIN 3"/>
    <property type="match status" value="1"/>
</dbReference>
<dbReference type="InterPro" id="IPR023065">
    <property type="entry name" value="Uncharacterised_ApaG"/>
</dbReference>
<accession>A0A858RC70</accession>
<dbReference type="NCBIfam" id="NF003967">
    <property type="entry name" value="PRK05461.1"/>
    <property type="match status" value="1"/>
</dbReference>
<dbReference type="EMBL" id="CP051775">
    <property type="protein sequence ID" value="QJE74673.1"/>
    <property type="molecule type" value="Genomic_DNA"/>
</dbReference>
<dbReference type="PANTHER" id="PTHR14289:SF16">
    <property type="entry name" value="POLYMERASE DELTA-INTERACTING PROTEIN 2"/>
    <property type="match status" value="1"/>
</dbReference>